<dbReference type="SMART" id="SM00612">
    <property type="entry name" value="Kelch"/>
    <property type="match status" value="4"/>
</dbReference>
<feature type="chain" id="PRO_5021864562" description="Apple domain-containing protein" evidence="3">
    <location>
        <begin position="19"/>
        <end position="494"/>
    </location>
</feature>
<keyword evidence="5" id="KW-1185">Reference proteome</keyword>
<keyword evidence="1" id="KW-0880">Kelch repeat</keyword>
<reference evidence="4 5" key="1">
    <citation type="journal article" date="2018" name="Nat. Ecol. Evol.">
        <title>Genomic signatures of mitonuclear coevolution across populations of Tigriopus californicus.</title>
        <authorList>
            <person name="Barreto F.S."/>
            <person name="Watson E.T."/>
            <person name="Lima T.G."/>
            <person name="Willett C.S."/>
            <person name="Edmands S."/>
            <person name="Li W."/>
            <person name="Burton R.S."/>
        </authorList>
    </citation>
    <scope>NUCLEOTIDE SEQUENCE [LARGE SCALE GENOMIC DNA]</scope>
    <source>
        <strain evidence="4 5">San Diego</strain>
    </source>
</reference>
<accession>A0A553PAV6</accession>
<evidence type="ECO:0008006" key="6">
    <source>
        <dbReference type="Google" id="ProtNLM"/>
    </source>
</evidence>
<name>A0A553PAV6_TIGCA</name>
<dbReference type="Proteomes" id="UP000318571">
    <property type="component" value="Chromosome 2"/>
</dbReference>
<evidence type="ECO:0000256" key="2">
    <source>
        <dbReference type="ARBA" id="ARBA00022737"/>
    </source>
</evidence>
<evidence type="ECO:0000313" key="4">
    <source>
        <dbReference type="EMBL" id="TRY74816.1"/>
    </source>
</evidence>
<dbReference type="PANTHER" id="PTHR46260">
    <property type="entry name" value="RING-TYPE DOMAIN-CONTAINING PROTEIN"/>
    <property type="match status" value="1"/>
</dbReference>
<comment type="caution">
    <text evidence="4">The sequence shown here is derived from an EMBL/GenBank/DDBJ whole genome shotgun (WGS) entry which is preliminary data.</text>
</comment>
<dbReference type="Gene3D" id="2.120.10.80">
    <property type="entry name" value="Kelch-type beta propeller"/>
    <property type="match status" value="1"/>
</dbReference>
<dbReference type="InterPro" id="IPR015915">
    <property type="entry name" value="Kelch-typ_b-propeller"/>
</dbReference>
<gene>
    <name evidence="4" type="ORF">TCAL_05662</name>
</gene>
<dbReference type="Gene3D" id="3.50.4.10">
    <property type="entry name" value="Hepatocyte Growth Factor"/>
    <property type="match status" value="1"/>
</dbReference>
<dbReference type="PANTHER" id="PTHR46260:SF3">
    <property type="entry name" value="RING-TYPE DOMAIN-CONTAINING PROTEIN"/>
    <property type="match status" value="1"/>
</dbReference>
<keyword evidence="2" id="KW-0677">Repeat</keyword>
<dbReference type="EMBL" id="VCGU01000005">
    <property type="protein sequence ID" value="TRY74816.1"/>
    <property type="molecule type" value="Genomic_DNA"/>
</dbReference>
<dbReference type="InterPro" id="IPR006652">
    <property type="entry name" value="Kelch_1"/>
</dbReference>
<feature type="signal peptide" evidence="3">
    <location>
        <begin position="1"/>
        <end position="18"/>
    </location>
</feature>
<sequence>MIRVCLLFLSLTTLGVWGKPKEPAEAQCWVVGECLGSNMGVTFTDNKEDCLKACQEATNCEWFTWHSDSKLCNKFSTCPTLDDSCTTCISGENECESDPGSDFQCNVEGECYGDILGTFPNIDGDDCLAECKKNSQCKWYTYYVTQKACLLFGSCDFQAGSCSSQCVSGEQGCGGGVPPVPGQESKIIAITGRDAGKDVELADLPSGYFNQTSITGCSKPMDFPHAMEGAVGAVVNGRVTVCGGRLTGQIYSECYQLDPQAQNWNSVTSPLLARTYAGSVVVPNLGWWVMGGVENLNNNAMTDATEVYDTALDQWNSGPKLPEKLSAFCAVQIDDSRTFIAGGNTVEDAYRYKTYMFDQKQPTWVQKAELIHPREAPACAVYKDNTKLFVIIAGGYNNAGEVSSAEIYDVELNKMAEGPPLPFPLAGARLINDGDNVILVGGQSKAIYQFSGTDWALMPNELKDDNRAYSVILSVSDQSLYGCQSRKNLYYRYP</sequence>
<dbReference type="InterPro" id="IPR051746">
    <property type="entry name" value="Kelch_domain_containing_8"/>
</dbReference>
<dbReference type="STRING" id="6832.A0A553PAV6"/>
<evidence type="ECO:0000313" key="5">
    <source>
        <dbReference type="Proteomes" id="UP000318571"/>
    </source>
</evidence>
<dbReference type="AlphaFoldDB" id="A0A553PAV6"/>
<keyword evidence="3" id="KW-0732">Signal</keyword>
<organism evidence="4 5">
    <name type="scientific">Tigriopus californicus</name>
    <name type="common">Marine copepod</name>
    <dbReference type="NCBI Taxonomy" id="6832"/>
    <lineage>
        <taxon>Eukaryota</taxon>
        <taxon>Metazoa</taxon>
        <taxon>Ecdysozoa</taxon>
        <taxon>Arthropoda</taxon>
        <taxon>Crustacea</taxon>
        <taxon>Multicrustacea</taxon>
        <taxon>Hexanauplia</taxon>
        <taxon>Copepoda</taxon>
        <taxon>Harpacticoida</taxon>
        <taxon>Harpacticidae</taxon>
        <taxon>Tigriopus</taxon>
    </lineage>
</organism>
<dbReference type="OrthoDB" id="45365at2759"/>
<protein>
    <recommendedName>
        <fullName evidence="6">Apple domain-containing protein</fullName>
    </recommendedName>
</protein>
<evidence type="ECO:0000256" key="1">
    <source>
        <dbReference type="ARBA" id="ARBA00022441"/>
    </source>
</evidence>
<proteinExistence type="predicted"/>
<dbReference type="SUPFAM" id="SSF117281">
    <property type="entry name" value="Kelch motif"/>
    <property type="match status" value="1"/>
</dbReference>
<evidence type="ECO:0000256" key="3">
    <source>
        <dbReference type="SAM" id="SignalP"/>
    </source>
</evidence>